<evidence type="ECO:0000313" key="8">
    <source>
        <dbReference type="Proteomes" id="UP001153404"/>
    </source>
</evidence>
<keyword evidence="4 6" id="KW-1133">Transmembrane helix</keyword>
<evidence type="ECO:0000256" key="5">
    <source>
        <dbReference type="ARBA" id="ARBA00023136"/>
    </source>
</evidence>
<evidence type="ECO:0000256" key="4">
    <source>
        <dbReference type="ARBA" id="ARBA00022989"/>
    </source>
</evidence>
<feature type="transmembrane region" description="Helical" evidence="6">
    <location>
        <begin position="206"/>
        <end position="228"/>
    </location>
</feature>
<evidence type="ECO:0000256" key="1">
    <source>
        <dbReference type="ARBA" id="ARBA00004141"/>
    </source>
</evidence>
<dbReference type="InterPro" id="IPR014227">
    <property type="entry name" value="YtvI-like"/>
</dbReference>
<feature type="transmembrane region" description="Helical" evidence="6">
    <location>
        <begin position="155"/>
        <end position="185"/>
    </location>
</feature>
<proteinExistence type="inferred from homology"/>
<sequence>MPLRTVLLMVLGLGFLYLLFTVGAPFLLALIVVIFLEPLTKIFMTRLKMNRLAASTVTSTLFTVVLLGLMGLIGIKIFAELTSFWSNLPSYLKSANNYIQDALEKASSSYNGQGVDNELPIKLESLTNNLTDWLSGLATSISKPLVGFAAGIPSFFVVLIVFFVAVYLFSLSLPTMMASFLSIFAEESRSQVAQVMENLRKSIFGFLRAQFVLSLMTYVISFVGLLVIGTGYPLAIALLIVVVDILPILGTGSVLVPWAAYMMLTGDTYTGIGLILLFLVITVVRRIVEPKVLGDAVGIGALPALISLYVGFELVGLVGVFLGPVVVIVYMAARKVGLINLKIKL</sequence>
<feature type="transmembrane region" description="Helical" evidence="6">
    <location>
        <begin position="57"/>
        <end position="79"/>
    </location>
</feature>
<keyword evidence="8" id="KW-1185">Reference proteome</keyword>
<evidence type="ECO:0000256" key="2">
    <source>
        <dbReference type="ARBA" id="ARBA00009773"/>
    </source>
</evidence>
<dbReference type="RefSeq" id="WP_277537908.1">
    <property type="nucleotide sequence ID" value="NZ_JAPDIA010000008.1"/>
</dbReference>
<dbReference type="EMBL" id="JAPDIA010000008">
    <property type="protein sequence ID" value="MDG0813752.1"/>
    <property type="molecule type" value="Genomic_DNA"/>
</dbReference>
<feature type="transmembrane region" description="Helical" evidence="6">
    <location>
        <begin position="234"/>
        <end position="256"/>
    </location>
</feature>
<gene>
    <name evidence="7" type="primary">ytvI</name>
    <name evidence="7" type="ORF">OMP40_34060</name>
</gene>
<evidence type="ECO:0000256" key="6">
    <source>
        <dbReference type="SAM" id="Phobius"/>
    </source>
</evidence>
<protein>
    <submittedName>
        <fullName evidence="7">Sporulation integral membrane protein YtvI</fullName>
    </submittedName>
</protein>
<dbReference type="Proteomes" id="UP001153404">
    <property type="component" value="Unassembled WGS sequence"/>
</dbReference>
<evidence type="ECO:0000313" key="7">
    <source>
        <dbReference type="EMBL" id="MDG0813752.1"/>
    </source>
</evidence>
<dbReference type="AlphaFoldDB" id="A0A9X4KZD2"/>
<comment type="caution">
    <text evidence="7">The sequence shown here is derived from an EMBL/GenBank/DDBJ whole genome shotgun (WGS) entry which is preliminary data.</text>
</comment>
<organism evidence="7 8">
    <name type="scientific">Cohnella rhizosphaerae</name>
    <dbReference type="NCBI Taxonomy" id="1457232"/>
    <lineage>
        <taxon>Bacteria</taxon>
        <taxon>Bacillati</taxon>
        <taxon>Bacillota</taxon>
        <taxon>Bacilli</taxon>
        <taxon>Bacillales</taxon>
        <taxon>Paenibacillaceae</taxon>
        <taxon>Cohnella</taxon>
    </lineage>
</organism>
<comment type="similarity">
    <text evidence="2">Belongs to the autoinducer-2 exporter (AI-2E) (TC 2.A.86) family.</text>
</comment>
<evidence type="ECO:0000256" key="3">
    <source>
        <dbReference type="ARBA" id="ARBA00022692"/>
    </source>
</evidence>
<dbReference type="PANTHER" id="PTHR21716:SF68">
    <property type="entry name" value="TRANSPORT PROTEIN YTVI-RELATED"/>
    <property type="match status" value="1"/>
</dbReference>
<accession>A0A9X4KZD2</accession>
<dbReference type="GO" id="GO:0055085">
    <property type="term" value="P:transmembrane transport"/>
    <property type="evidence" value="ECO:0007669"/>
    <property type="project" value="TreeGrafter"/>
</dbReference>
<dbReference type="InterPro" id="IPR002549">
    <property type="entry name" value="AI-2E-like"/>
</dbReference>
<keyword evidence="5 6" id="KW-0472">Membrane</keyword>
<keyword evidence="3 6" id="KW-0812">Transmembrane</keyword>
<feature type="transmembrane region" description="Helical" evidence="6">
    <location>
        <begin position="6"/>
        <end position="36"/>
    </location>
</feature>
<dbReference type="PANTHER" id="PTHR21716">
    <property type="entry name" value="TRANSMEMBRANE PROTEIN"/>
    <property type="match status" value="1"/>
</dbReference>
<feature type="transmembrane region" description="Helical" evidence="6">
    <location>
        <begin position="268"/>
        <end position="288"/>
    </location>
</feature>
<comment type="subcellular location">
    <subcellularLocation>
        <location evidence="1">Membrane</location>
        <topology evidence="1">Multi-pass membrane protein</topology>
    </subcellularLocation>
</comment>
<dbReference type="NCBIfam" id="TIGR02872">
    <property type="entry name" value="spore_ytvI"/>
    <property type="match status" value="1"/>
</dbReference>
<name>A0A9X4KZD2_9BACL</name>
<reference evidence="7" key="1">
    <citation type="submission" date="2022-10" db="EMBL/GenBank/DDBJ databases">
        <title>Comparative genomic analysis of Cohnella hashimotonis sp. nov., isolated from the International Space Station.</title>
        <authorList>
            <person name="Simpson A."/>
            <person name="Venkateswaran K."/>
        </authorList>
    </citation>
    <scope>NUCLEOTIDE SEQUENCE</scope>
    <source>
        <strain evidence="7">DSM 28161</strain>
    </source>
</reference>
<dbReference type="GO" id="GO:0016020">
    <property type="term" value="C:membrane"/>
    <property type="evidence" value="ECO:0007669"/>
    <property type="project" value="UniProtKB-SubCell"/>
</dbReference>
<feature type="transmembrane region" description="Helical" evidence="6">
    <location>
        <begin position="308"/>
        <end position="333"/>
    </location>
</feature>
<dbReference type="Pfam" id="PF01594">
    <property type="entry name" value="AI-2E_transport"/>
    <property type="match status" value="1"/>
</dbReference>